<dbReference type="EMBL" id="CP015641">
    <property type="protein sequence ID" value="ANF28133.1"/>
    <property type="molecule type" value="Genomic_DNA"/>
</dbReference>
<reference evidence="1 2" key="1">
    <citation type="submission" date="2016-05" db="EMBL/GenBank/DDBJ databases">
        <title>Genome sequence of Pseudomonas stutzeri 273 and identification of the exopolysaccharide biosynthesis locus.</title>
        <authorList>
            <person name="Wu S."/>
            <person name="Sun C."/>
        </authorList>
    </citation>
    <scope>NUCLEOTIDE SEQUENCE [LARGE SCALE GENOMIC DNA]</scope>
    <source>
        <strain evidence="1 2">273</strain>
    </source>
</reference>
<dbReference type="Proteomes" id="UP000077787">
    <property type="component" value="Chromosome"/>
</dbReference>
<gene>
    <name evidence="1" type="ORF">PS273GM_20970</name>
</gene>
<dbReference type="InterPro" id="IPR010451">
    <property type="entry name" value="Acetoacetate_decarboxylase"/>
</dbReference>
<evidence type="ECO:0000313" key="1">
    <source>
        <dbReference type="EMBL" id="ANF28133.1"/>
    </source>
</evidence>
<dbReference type="GO" id="GO:0016829">
    <property type="term" value="F:lyase activity"/>
    <property type="evidence" value="ECO:0007669"/>
    <property type="project" value="InterPro"/>
</dbReference>
<evidence type="ECO:0000313" key="2">
    <source>
        <dbReference type="Proteomes" id="UP000077787"/>
    </source>
</evidence>
<dbReference type="Pfam" id="PF06314">
    <property type="entry name" value="ADC"/>
    <property type="match status" value="1"/>
</dbReference>
<dbReference type="Gene3D" id="2.40.400.10">
    <property type="entry name" value="Acetoacetate decarboxylase-like"/>
    <property type="match status" value="1"/>
</dbReference>
<organism evidence="1 2">
    <name type="scientific">Stutzerimonas stutzeri</name>
    <name type="common">Pseudomonas stutzeri</name>
    <dbReference type="NCBI Taxonomy" id="316"/>
    <lineage>
        <taxon>Bacteria</taxon>
        <taxon>Pseudomonadati</taxon>
        <taxon>Pseudomonadota</taxon>
        <taxon>Gammaproteobacteria</taxon>
        <taxon>Pseudomonadales</taxon>
        <taxon>Pseudomonadaceae</taxon>
        <taxon>Stutzerimonas</taxon>
    </lineage>
</organism>
<accession>A0A172WXF9</accession>
<name>A0A172WXF9_STUST</name>
<proteinExistence type="predicted"/>
<dbReference type="InterPro" id="IPR023375">
    <property type="entry name" value="ADC_dom_sf"/>
</dbReference>
<protein>
    <recommendedName>
        <fullName evidence="3">Acetoacetate decarboxylase</fullName>
    </recommendedName>
</protein>
<dbReference type="OrthoDB" id="323772at2"/>
<evidence type="ECO:0008006" key="3">
    <source>
        <dbReference type="Google" id="ProtNLM"/>
    </source>
</evidence>
<dbReference type="SUPFAM" id="SSF160104">
    <property type="entry name" value="Acetoacetate decarboxylase-like"/>
    <property type="match status" value="1"/>
</dbReference>
<sequence>MNSEHEQAAFPRAPWQLRGAACVSLWKLPETALGQLAPDPGLPILKIAGNAFIATIWAQYSGGTLRYDELAVAVLVRGKGLLVPAGSVTAIWVNDAMSAEGGRRLWHIPKELARFETLASERAFTGTMMLRDQRVAALSFEAGAALPVRPRMSGFVIQPGIGGPLRTRCTVKGALCLGRAHWTIDPTGPLAALHGRQPLLSVGLRAMDAAFGV</sequence>
<dbReference type="AlphaFoldDB" id="A0A172WXF9"/>